<dbReference type="PANTHER" id="PTHR44757:SF2">
    <property type="entry name" value="BIOFILM ARCHITECTURE MAINTENANCE PROTEIN MBAA"/>
    <property type="match status" value="1"/>
</dbReference>
<dbReference type="PROSITE" id="PS50887">
    <property type="entry name" value="GGDEF"/>
    <property type="match status" value="1"/>
</dbReference>
<dbReference type="InterPro" id="IPR000160">
    <property type="entry name" value="GGDEF_dom"/>
</dbReference>
<evidence type="ECO:0000259" key="3">
    <source>
        <dbReference type="PROSITE" id="PS50883"/>
    </source>
</evidence>
<keyword evidence="1" id="KW-0175">Coiled coil</keyword>
<dbReference type="PROSITE" id="PS50883">
    <property type="entry name" value="EAL"/>
    <property type="match status" value="1"/>
</dbReference>
<dbReference type="SUPFAM" id="SSF55073">
    <property type="entry name" value="Nucleotide cyclase"/>
    <property type="match status" value="1"/>
</dbReference>
<dbReference type="SUPFAM" id="SSF141868">
    <property type="entry name" value="EAL domain-like"/>
    <property type="match status" value="1"/>
</dbReference>
<dbReference type="InterPro" id="IPR035919">
    <property type="entry name" value="EAL_sf"/>
</dbReference>
<feature type="domain" description="EAL" evidence="3">
    <location>
        <begin position="473"/>
        <end position="727"/>
    </location>
</feature>
<evidence type="ECO:0000313" key="5">
    <source>
        <dbReference type="EMBL" id="SFR41593.1"/>
    </source>
</evidence>
<keyword evidence="2" id="KW-0472">Membrane</keyword>
<dbReference type="InterPro" id="IPR001633">
    <property type="entry name" value="EAL_dom"/>
</dbReference>
<feature type="domain" description="GGDEF" evidence="4">
    <location>
        <begin position="331"/>
        <end position="464"/>
    </location>
</feature>
<organism evidence="5 6">
    <name type="scientific">Pseudidiomarina maritima</name>
    <dbReference type="NCBI Taxonomy" id="519453"/>
    <lineage>
        <taxon>Bacteria</taxon>
        <taxon>Pseudomonadati</taxon>
        <taxon>Pseudomonadota</taxon>
        <taxon>Gammaproteobacteria</taxon>
        <taxon>Alteromonadales</taxon>
        <taxon>Idiomarinaceae</taxon>
        <taxon>Pseudidiomarina</taxon>
    </lineage>
</organism>
<sequence>MKQWRSLIITAAVGLVLTIAAALLLEQYDHKRIAERMRADAQSLEGNVRGSLIRLLYAGEIAGELLKVSDNEPAQLLPQLRRAVNSFYQSVQHITVLDQQLNFVDQELLNGPEEIIIESYQGNPEQRLELQQSNNTTVLMPALNLSLKPHDLALFLPIMNVDQHYYVAMVIDAQELLKSTIHHHIIEGYQVEVKQNNETIYTFAGNSELKNEWNTEFTIRVADQQWQFMVWPTPLKFSEMHVVNSYIVPLLGMFMTGFFMVLVSRIKLQQQRYDRLKLNNEELNRQLQKRDEIEKQLAYLSEHDALTEVPNRNALLRYLQERLPELAIRQGQLVAIQLNVDHFKEINNALGHKIGDELLRRLAHRIQRCPITFDFIARIGGDEFLVVKEGVTTDQQATEIADQLVRIVKPEFYINSHEVYASASLGIAFANDADFDADNLLRHTDAALNQAKKSDYHGITIYNRTHQSELSKRQFLLEQLHKAVEAHRVEVHYQPIFDLRSKHVTGLEALMRWRQDDGELALPEEFLSLIEDTGLIVPLTDNLLKRVLNDYREWLAAGYSQLTIHINLSGKQLALPELPELLRTNLRRYNVPPENLYIEIREELYCSHACQEDGVLAKLRAIGVKLTVDGTGLNFITMKAMQLCPPYLLKISQALLSDIPHNKVQALIADTMIKFAHERGIHICAVGVETQQQIDFLLQRDCLLAQGYFLARPVPAEQVKGMLEQPEPTNNDTPFQE</sequence>
<dbReference type="InterPro" id="IPR029787">
    <property type="entry name" value="Nucleotide_cyclase"/>
</dbReference>
<dbReference type="CDD" id="cd01948">
    <property type="entry name" value="EAL"/>
    <property type="match status" value="1"/>
</dbReference>
<accession>A0A1I6GH82</accession>
<dbReference type="EMBL" id="FOYU01000001">
    <property type="protein sequence ID" value="SFR41593.1"/>
    <property type="molecule type" value="Genomic_DNA"/>
</dbReference>
<proteinExistence type="predicted"/>
<keyword evidence="6" id="KW-1185">Reference proteome</keyword>
<dbReference type="Proteomes" id="UP000199424">
    <property type="component" value="Unassembled WGS sequence"/>
</dbReference>
<dbReference type="Gene3D" id="3.30.70.270">
    <property type="match status" value="1"/>
</dbReference>
<dbReference type="SMART" id="SM00267">
    <property type="entry name" value="GGDEF"/>
    <property type="match status" value="1"/>
</dbReference>
<evidence type="ECO:0000256" key="1">
    <source>
        <dbReference type="SAM" id="Coils"/>
    </source>
</evidence>
<dbReference type="InterPro" id="IPR052155">
    <property type="entry name" value="Biofilm_reg_signaling"/>
</dbReference>
<dbReference type="SMART" id="SM00052">
    <property type="entry name" value="EAL"/>
    <property type="match status" value="1"/>
</dbReference>
<evidence type="ECO:0000259" key="4">
    <source>
        <dbReference type="PROSITE" id="PS50887"/>
    </source>
</evidence>
<evidence type="ECO:0000256" key="2">
    <source>
        <dbReference type="SAM" id="Phobius"/>
    </source>
</evidence>
<dbReference type="PANTHER" id="PTHR44757">
    <property type="entry name" value="DIGUANYLATE CYCLASE DGCP"/>
    <property type="match status" value="1"/>
</dbReference>
<feature type="coiled-coil region" evidence="1">
    <location>
        <begin position="266"/>
        <end position="296"/>
    </location>
</feature>
<keyword evidence="2" id="KW-1133">Transmembrane helix</keyword>
<gene>
    <name evidence="5" type="ORF">SAMN04488070_0711</name>
</gene>
<feature type="transmembrane region" description="Helical" evidence="2">
    <location>
        <begin position="246"/>
        <end position="268"/>
    </location>
</feature>
<dbReference type="AlphaFoldDB" id="A0A1I6GH82"/>
<dbReference type="InterPro" id="IPR043128">
    <property type="entry name" value="Rev_trsase/Diguanyl_cyclase"/>
</dbReference>
<dbReference type="Pfam" id="PF00563">
    <property type="entry name" value="EAL"/>
    <property type="match status" value="1"/>
</dbReference>
<protein>
    <submittedName>
        <fullName evidence="5">Diguanylate cyclase (GGDEF) domain-containing protein</fullName>
    </submittedName>
</protein>
<reference evidence="6" key="1">
    <citation type="submission" date="2016-10" db="EMBL/GenBank/DDBJ databases">
        <authorList>
            <person name="Varghese N."/>
            <person name="Submissions S."/>
        </authorList>
    </citation>
    <scope>NUCLEOTIDE SEQUENCE [LARGE SCALE GENOMIC DNA]</scope>
    <source>
        <strain evidence="6">CGMCC 1.7285</strain>
    </source>
</reference>
<dbReference type="CDD" id="cd01949">
    <property type="entry name" value="GGDEF"/>
    <property type="match status" value="1"/>
</dbReference>
<dbReference type="Pfam" id="PF00990">
    <property type="entry name" value="GGDEF"/>
    <property type="match status" value="1"/>
</dbReference>
<name>A0A1I6GH82_9GAMM</name>
<evidence type="ECO:0000313" key="6">
    <source>
        <dbReference type="Proteomes" id="UP000199424"/>
    </source>
</evidence>
<dbReference type="RefSeq" id="WP_092855345.1">
    <property type="nucleotide sequence ID" value="NZ_FOYU01000001.1"/>
</dbReference>
<dbReference type="NCBIfam" id="TIGR00254">
    <property type="entry name" value="GGDEF"/>
    <property type="match status" value="1"/>
</dbReference>
<dbReference type="Gene3D" id="3.20.20.450">
    <property type="entry name" value="EAL domain"/>
    <property type="match status" value="1"/>
</dbReference>
<keyword evidence="2" id="KW-0812">Transmembrane</keyword>